<keyword evidence="3" id="KW-0143">Chaperone</keyword>
<dbReference type="InterPro" id="IPR042272">
    <property type="entry name" value="ATP12_ATP_synth-F1-assembly_N"/>
</dbReference>
<dbReference type="GO" id="GO:0043461">
    <property type="term" value="P:proton-transporting ATP synthase complex assembly"/>
    <property type="evidence" value="ECO:0007669"/>
    <property type="project" value="InterPro"/>
</dbReference>
<evidence type="ECO:0000313" key="4">
    <source>
        <dbReference type="EMBL" id="EYD73445.1"/>
    </source>
</evidence>
<reference evidence="4 5" key="1">
    <citation type="submission" date="2013-03" db="EMBL/GenBank/DDBJ databases">
        <authorList>
            <person name="Fiebig A."/>
            <person name="Goeker M."/>
            <person name="Klenk H.-P.P."/>
        </authorList>
    </citation>
    <scope>NUCLEOTIDE SEQUENCE [LARGE SCALE GENOMIC DNA]</scope>
    <source>
        <strain evidence="4 5">DSM 17492</strain>
    </source>
</reference>
<dbReference type="SUPFAM" id="SSF160909">
    <property type="entry name" value="ATP12-like"/>
    <property type="match status" value="1"/>
</dbReference>
<comment type="caution">
    <text evidence="4">The sequence shown here is derived from an EMBL/GenBank/DDBJ whole genome shotgun (WGS) entry which is preliminary data.</text>
</comment>
<dbReference type="EMBL" id="APGJ01000002">
    <property type="protein sequence ID" value="EYD73445.1"/>
    <property type="molecule type" value="Genomic_DNA"/>
</dbReference>
<dbReference type="AlphaFoldDB" id="A0A017HGL1"/>
<dbReference type="Proteomes" id="UP000025047">
    <property type="component" value="Unassembled WGS sequence"/>
</dbReference>
<keyword evidence="5" id="KW-1185">Reference proteome</keyword>
<sequence>MSDWKAKRFWKAASAAPAEGGWQVLLDGRPVRTPAKAALVLPTRALAEAVAAEWQAQEERIDPGAMPATRTANSAIDKVTATRAEVAGMLAAYGGSDMLCYRAEGPAELVARQAAEWDPLLDWAATRFDARLAVTAGIMPVAQDAAALERLGAPVHAMEPFALSAFHDLVALSGSLVLAFAVTEGRLDPQEAWRLSRLDEEWQIEQWGVDDEAEALAQRKRAAFLDAARFWTLLG</sequence>
<evidence type="ECO:0000256" key="1">
    <source>
        <dbReference type="ARBA" id="ARBA00008231"/>
    </source>
</evidence>
<dbReference type="HOGENOM" id="CLU_047893_3_0_5"/>
<keyword evidence="2" id="KW-0809">Transit peptide</keyword>
<dbReference type="PANTHER" id="PTHR21013">
    <property type="entry name" value="ATP SYNTHASE MITOCHONDRIAL F1 COMPLEX ASSEMBLY FACTOR 2/ATP12 PROTEIN, MITOCHONDRIAL PRECURSOR"/>
    <property type="match status" value="1"/>
</dbReference>
<evidence type="ECO:0000256" key="3">
    <source>
        <dbReference type="ARBA" id="ARBA00023186"/>
    </source>
</evidence>
<evidence type="ECO:0000256" key="2">
    <source>
        <dbReference type="ARBA" id="ARBA00022946"/>
    </source>
</evidence>
<dbReference type="RefSeq" id="WP_017928046.1">
    <property type="nucleotide sequence ID" value="NZ_KB822996.1"/>
</dbReference>
<dbReference type="Gene3D" id="3.30.2180.10">
    <property type="entry name" value="ATP12-like"/>
    <property type="match status" value="1"/>
</dbReference>
<dbReference type="PATRIC" id="fig|1122180.6.peg.434"/>
<name>A0A017HGL1_9RHOB</name>
<protein>
    <submittedName>
        <fullName evidence="4">Chaperone</fullName>
    </submittedName>
</protein>
<organism evidence="4 5">
    <name type="scientific">Limimaricola hongkongensis DSM 17492</name>
    <dbReference type="NCBI Taxonomy" id="1122180"/>
    <lineage>
        <taxon>Bacteria</taxon>
        <taxon>Pseudomonadati</taxon>
        <taxon>Pseudomonadota</taxon>
        <taxon>Alphaproteobacteria</taxon>
        <taxon>Rhodobacterales</taxon>
        <taxon>Paracoccaceae</taxon>
        <taxon>Limimaricola</taxon>
    </lineage>
</organism>
<dbReference type="Pfam" id="PF07542">
    <property type="entry name" value="ATP12"/>
    <property type="match status" value="1"/>
</dbReference>
<comment type="similarity">
    <text evidence="1">Belongs to the ATP12 family.</text>
</comment>
<evidence type="ECO:0000313" key="5">
    <source>
        <dbReference type="Proteomes" id="UP000025047"/>
    </source>
</evidence>
<dbReference type="eggNOG" id="COG5387">
    <property type="taxonomic scope" value="Bacteria"/>
</dbReference>
<dbReference type="PANTHER" id="PTHR21013:SF10">
    <property type="entry name" value="ATP SYNTHASE MITOCHONDRIAL F1 COMPLEX ASSEMBLY FACTOR 2"/>
    <property type="match status" value="1"/>
</dbReference>
<dbReference type="OrthoDB" id="9797825at2"/>
<dbReference type="Gene3D" id="1.10.3580.10">
    <property type="entry name" value="ATP12 ATPase"/>
    <property type="match status" value="1"/>
</dbReference>
<accession>A0A017HGL1</accession>
<dbReference type="InterPro" id="IPR011419">
    <property type="entry name" value="ATP12_ATP_synth-F1-assembly"/>
</dbReference>
<dbReference type="InterPro" id="IPR023335">
    <property type="entry name" value="ATP12_ortho_dom_sf"/>
</dbReference>
<proteinExistence type="inferred from homology"/>
<dbReference type="STRING" id="1122180.Lokhon_00431"/>
<gene>
    <name evidence="4" type="ORF">Lokhon_00431</name>
</gene>